<name>A0A2G9YKC8_9BACT</name>
<comment type="caution">
    <text evidence="1">The sequence shown here is derived from an EMBL/GenBank/DDBJ whole genome shotgun (WGS) entry which is preliminary data.</text>
</comment>
<dbReference type="AlphaFoldDB" id="A0A2G9YKC8"/>
<dbReference type="EMBL" id="PCRK01000134">
    <property type="protein sequence ID" value="PIP18981.1"/>
    <property type="molecule type" value="Genomic_DNA"/>
</dbReference>
<organism evidence="1 2">
    <name type="scientific">Candidatus Sherwoodlollariibacterium unditelluris</name>
    <dbReference type="NCBI Taxonomy" id="1974757"/>
    <lineage>
        <taxon>Bacteria</taxon>
        <taxon>Pseudomonadati</taxon>
        <taxon>Candidatus Omnitrophota</taxon>
        <taxon>Candidatus Sherwoodlollariibacterium</taxon>
    </lineage>
</organism>
<protein>
    <submittedName>
        <fullName evidence="1">DUF91 domain-containing protein</fullName>
    </submittedName>
</protein>
<evidence type="ECO:0000313" key="2">
    <source>
        <dbReference type="Proteomes" id="UP000231292"/>
    </source>
</evidence>
<sequence>MKTHVFIVNESSFPIHLQYLFAGTGAADADDHIGLLSDIKRVRVGDRVIFYLETKESSGIDGGFFGAFRIA</sequence>
<accession>A0A2G9YKC8</accession>
<evidence type="ECO:0000313" key="1">
    <source>
        <dbReference type="EMBL" id="PIP18981.1"/>
    </source>
</evidence>
<feature type="non-terminal residue" evidence="1">
    <location>
        <position position="71"/>
    </location>
</feature>
<reference evidence="1 2" key="1">
    <citation type="submission" date="2017-09" db="EMBL/GenBank/DDBJ databases">
        <title>Depth-based differentiation of microbial function through sediment-hosted aquifers and enrichment of novel symbionts in the deep terrestrial subsurface.</title>
        <authorList>
            <person name="Probst A.J."/>
            <person name="Ladd B."/>
            <person name="Jarett J.K."/>
            <person name="Geller-Mcgrath D.E."/>
            <person name="Sieber C.M."/>
            <person name="Emerson J.B."/>
            <person name="Anantharaman K."/>
            <person name="Thomas B.C."/>
            <person name="Malmstrom R."/>
            <person name="Stieglmeier M."/>
            <person name="Klingl A."/>
            <person name="Woyke T."/>
            <person name="Ryan C.M."/>
            <person name="Banfield J.F."/>
        </authorList>
    </citation>
    <scope>NUCLEOTIDE SEQUENCE [LARGE SCALE GENOMIC DNA]</scope>
    <source>
        <strain evidence="1">CG23_combo_of_CG06-09_8_20_14_all_41_10</strain>
    </source>
</reference>
<dbReference type="Proteomes" id="UP000231292">
    <property type="component" value="Unassembled WGS sequence"/>
</dbReference>
<proteinExistence type="predicted"/>
<gene>
    <name evidence="1" type="ORF">COX41_05360</name>
</gene>